<organism evidence="1 2">
    <name type="scientific">Brucella haematophila</name>
    <dbReference type="NCBI Taxonomy" id="419474"/>
    <lineage>
        <taxon>Bacteria</taxon>
        <taxon>Pseudomonadati</taxon>
        <taxon>Pseudomonadota</taxon>
        <taxon>Alphaproteobacteria</taxon>
        <taxon>Hyphomicrobiales</taxon>
        <taxon>Brucellaceae</taxon>
        <taxon>Brucella/Ochrobactrum group</taxon>
        <taxon>Brucella</taxon>
    </lineage>
</organism>
<protein>
    <submittedName>
        <fullName evidence="1">Uncharacterized protein</fullName>
    </submittedName>
</protein>
<keyword evidence="2" id="KW-1185">Reference proteome</keyword>
<dbReference type="Pfam" id="PF13332">
    <property type="entry name" value="Fil_haemagg_2"/>
    <property type="match status" value="1"/>
</dbReference>
<evidence type="ECO:0000313" key="2">
    <source>
        <dbReference type="Proteomes" id="UP000704467"/>
    </source>
</evidence>
<comment type="caution">
    <text evidence="1">The sequence shown here is derived from an EMBL/GenBank/DDBJ whole genome shotgun (WGS) entry which is preliminary data.</text>
</comment>
<dbReference type="Proteomes" id="UP000704467">
    <property type="component" value="Unassembled WGS sequence"/>
</dbReference>
<proteinExistence type="predicted"/>
<dbReference type="InterPro" id="IPR025157">
    <property type="entry name" value="Hemagglutinin_rpt"/>
</dbReference>
<sequence>MRKKTINGIEVLVPTVYIADADKANLTVAGAIISGDTVNMNVGDVNNSGMILAKTDLQLAATNITATGGSFNAGNNLQLNASKSLTIAAGTMQIGGETFVKSGSGVQAGGNASLTAGDALTLRGAEVNAGGDVSLTGQSVTLDTAKATNNGSDNVIGTTVQSGGDTTITATDDVNIIGSDVAAKAISTLRPSRVPSMLSRQGWIKRSTALLAPACRKRIRPGRQGPASLPVAIPTSKLAMIF</sequence>
<evidence type="ECO:0000313" key="1">
    <source>
        <dbReference type="EMBL" id="NKC04964.1"/>
    </source>
</evidence>
<accession>A0ABX1DPW2</accession>
<reference evidence="1 2" key="1">
    <citation type="submission" date="2020-03" db="EMBL/GenBank/DDBJ databases">
        <title>Whole genome sequencing of clinical and environmental type strains of Ochrobactrum.</title>
        <authorList>
            <person name="Dharne M."/>
        </authorList>
    </citation>
    <scope>NUCLEOTIDE SEQUENCE [LARGE SCALE GENOMIC DNA]</scope>
    <source>
        <strain evidence="1 2">CIP 109452</strain>
    </source>
</reference>
<gene>
    <name evidence="1" type="ORF">HED55_22700</name>
</gene>
<name>A0ABX1DPW2_9HYPH</name>
<dbReference type="EMBL" id="JAAVLN010000003">
    <property type="protein sequence ID" value="NKC04964.1"/>
    <property type="molecule type" value="Genomic_DNA"/>
</dbReference>